<dbReference type="Proteomes" id="UP000799777">
    <property type="component" value="Unassembled WGS sequence"/>
</dbReference>
<feature type="domain" description="Protein kinase" evidence="2">
    <location>
        <begin position="168"/>
        <end position="466"/>
    </location>
</feature>
<dbReference type="GO" id="GO:0005524">
    <property type="term" value="F:ATP binding"/>
    <property type="evidence" value="ECO:0007669"/>
    <property type="project" value="InterPro"/>
</dbReference>
<feature type="compositionally biased region" description="Low complexity" evidence="1">
    <location>
        <begin position="92"/>
        <end position="118"/>
    </location>
</feature>
<dbReference type="InterPro" id="IPR000719">
    <property type="entry name" value="Prot_kinase_dom"/>
</dbReference>
<name>A0A9P4H4E3_9PLEO</name>
<dbReference type="OrthoDB" id="4062651at2759"/>
<keyword evidence="4" id="KW-1185">Reference proteome</keyword>
<organism evidence="3 4">
    <name type="scientific">Setomelanomma holmii</name>
    <dbReference type="NCBI Taxonomy" id="210430"/>
    <lineage>
        <taxon>Eukaryota</taxon>
        <taxon>Fungi</taxon>
        <taxon>Dikarya</taxon>
        <taxon>Ascomycota</taxon>
        <taxon>Pezizomycotina</taxon>
        <taxon>Dothideomycetes</taxon>
        <taxon>Pleosporomycetidae</taxon>
        <taxon>Pleosporales</taxon>
        <taxon>Pleosporineae</taxon>
        <taxon>Phaeosphaeriaceae</taxon>
        <taxon>Setomelanomma</taxon>
    </lineage>
</organism>
<evidence type="ECO:0000256" key="1">
    <source>
        <dbReference type="SAM" id="MobiDB-lite"/>
    </source>
</evidence>
<dbReference type="PROSITE" id="PS50011">
    <property type="entry name" value="PROTEIN_KINASE_DOM"/>
    <property type="match status" value="1"/>
</dbReference>
<evidence type="ECO:0000313" key="3">
    <source>
        <dbReference type="EMBL" id="KAF2026466.1"/>
    </source>
</evidence>
<proteinExistence type="predicted"/>
<comment type="caution">
    <text evidence="3">The sequence shown here is derived from an EMBL/GenBank/DDBJ whole genome shotgun (WGS) entry which is preliminary data.</text>
</comment>
<evidence type="ECO:0000259" key="2">
    <source>
        <dbReference type="PROSITE" id="PS50011"/>
    </source>
</evidence>
<reference evidence="3" key="1">
    <citation type="journal article" date="2020" name="Stud. Mycol.">
        <title>101 Dothideomycetes genomes: a test case for predicting lifestyles and emergence of pathogens.</title>
        <authorList>
            <person name="Haridas S."/>
            <person name="Albert R."/>
            <person name="Binder M."/>
            <person name="Bloem J."/>
            <person name="Labutti K."/>
            <person name="Salamov A."/>
            <person name="Andreopoulos B."/>
            <person name="Baker S."/>
            <person name="Barry K."/>
            <person name="Bills G."/>
            <person name="Bluhm B."/>
            <person name="Cannon C."/>
            <person name="Castanera R."/>
            <person name="Culley D."/>
            <person name="Daum C."/>
            <person name="Ezra D."/>
            <person name="Gonzalez J."/>
            <person name="Henrissat B."/>
            <person name="Kuo A."/>
            <person name="Liang C."/>
            <person name="Lipzen A."/>
            <person name="Lutzoni F."/>
            <person name="Magnuson J."/>
            <person name="Mondo S."/>
            <person name="Nolan M."/>
            <person name="Ohm R."/>
            <person name="Pangilinan J."/>
            <person name="Park H.-J."/>
            <person name="Ramirez L."/>
            <person name="Alfaro M."/>
            <person name="Sun H."/>
            <person name="Tritt A."/>
            <person name="Yoshinaga Y."/>
            <person name="Zwiers L.-H."/>
            <person name="Turgeon B."/>
            <person name="Goodwin S."/>
            <person name="Spatafora J."/>
            <person name="Crous P."/>
            <person name="Grigoriev I."/>
        </authorList>
    </citation>
    <scope>NUCLEOTIDE SEQUENCE</scope>
    <source>
        <strain evidence="3">CBS 110217</strain>
    </source>
</reference>
<dbReference type="InterPro" id="IPR011009">
    <property type="entry name" value="Kinase-like_dom_sf"/>
</dbReference>
<dbReference type="GO" id="GO:0004672">
    <property type="term" value="F:protein kinase activity"/>
    <property type="evidence" value="ECO:0007669"/>
    <property type="project" value="InterPro"/>
</dbReference>
<dbReference type="AlphaFoldDB" id="A0A9P4H4E3"/>
<accession>A0A9P4H4E3</accession>
<gene>
    <name evidence="3" type="ORF">EK21DRAFT_92399</name>
</gene>
<dbReference type="Gene3D" id="1.10.510.10">
    <property type="entry name" value="Transferase(Phosphotransferase) domain 1"/>
    <property type="match status" value="1"/>
</dbReference>
<feature type="region of interest" description="Disordered" evidence="1">
    <location>
        <begin position="77"/>
        <end position="128"/>
    </location>
</feature>
<protein>
    <recommendedName>
        <fullName evidence="2">Protein kinase domain-containing protein</fullName>
    </recommendedName>
</protein>
<dbReference type="SUPFAM" id="SSF56112">
    <property type="entry name" value="Protein kinase-like (PK-like)"/>
    <property type="match status" value="1"/>
</dbReference>
<evidence type="ECO:0000313" key="4">
    <source>
        <dbReference type="Proteomes" id="UP000799777"/>
    </source>
</evidence>
<dbReference type="EMBL" id="ML978243">
    <property type="protein sequence ID" value="KAF2026466.1"/>
    <property type="molecule type" value="Genomic_DNA"/>
</dbReference>
<sequence length="466" mass="52938">MPPVSNVQGGLEPQELDLEAICRRHRIHPLEILWLGVNNVCRTIGIDDPEGLRQLHRSYVTRQYCVQQGHAFFVTTNLRITPPPPPRRPQNSNISSDSSSSSSSSGPSLCAPSFSARPRAPPGLPVPKTLNTAALSTPKLLDHWNKQHYNIVQFYQSSRQTPDADVVPTVRFLLADSTTGDMFTGVSSRPLDYFKAVAATGIITEDFRFDGEMILPFCAQQRYFPKVDQPNDAPSRPAKRFEGDIRSDALWVKWHCPLTEEQEEFPEFPIQNGFNLQRRLAKRPPHPNLPEYHGAVVAQHGRVVTLVYRRYDMTLAEFSTTSYWKNDRERERYATDIFRMVEAAMRYLHSFLIIHRYIQPRNVLLSFRMKVGSEACRITLKEFARAQRHVPSAILELDEVVLGGFDFATLSRPGISSLFGFECLEDKIALESLGLWMGLTGYPRKVTCGKSAHGMCRNLRLYGRCE</sequence>